<dbReference type="NCBIfam" id="TIGR01032">
    <property type="entry name" value="rplT_bact"/>
    <property type="match status" value="1"/>
</dbReference>
<dbReference type="EMBL" id="LCPH01000001">
    <property type="protein sequence ID" value="KKU93555.1"/>
    <property type="molecule type" value="Genomic_DNA"/>
</dbReference>
<protein>
    <recommendedName>
        <fullName evidence="4 5">Large ribosomal subunit protein bL20</fullName>
    </recommendedName>
</protein>
<keyword evidence="2 5" id="KW-0689">Ribosomal protein</keyword>
<comment type="caution">
    <text evidence="7">The sequence shown here is derived from an EMBL/GenBank/DDBJ whole genome shotgun (WGS) entry which is preliminary data.</text>
</comment>
<dbReference type="AlphaFoldDB" id="A0A837ILW1"/>
<evidence type="ECO:0000313" key="8">
    <source>
        <dbReference type="Proteomes" id="UP000034462"/>
    </source>
</evidence>
<comment type="function">
    <text evidence="5 6">Binds directly to 23S ribosomal RNA and is necessary for the in vitro assembly process of the 50S ribosomal subunit. It is not involved in the protein synthesizing functions of that subunit.</text>
</comment>
<evidence type="ECO:0000313" key="7">
    <source>
        <dbReference type="EMBL" id="KKU93555.1"/>
    </source>
</evidence>
<evidence type="ECO:0000256" key="1">
    <source>
        <dbReference type="ARBA" id="ARBA00007698"/>
    </source>
</evidence>
<evidence type="ECO:0000256" key="6">
    <source>
        <dbReference type="RuleBase" id="RU000560"/>
    </source>
</evidence>
<dbReference type="Proteomes" id="UP000034462">
    <property type="component" value="Unassembled WGS sequence"/>
</dbReference>
<dbReference type="GO" id="GO:0000027">
    <property type="term" value="P:ribosomal large subunit assembly"/>
    <property type="evidence" value="ECO:0007669"/>
    <property type="project" value="UniProtKB-UniRule"/>
</dbReference>
<dbReference type="GO" id="GO:0019843">
    <property type="term" value="F:rRNA binding"/>
    <property type="evidence" value="ECO:0007669"/>
    <property type="project" value="UniProtKB-UniRule"/>
</dbReference>
<evidence type="ECO:0000256" key="2">
    <source>
        <dbReference type="ARBA" id="ARBA00022980"/>
    </source>
</evidence>
<dbReference type="PRINTS" id="PR00062">
    <property type="entry name" value="RIBOSOMALL20"/>
</dbReference>
<dbReference type="HAMAP" id="MF_00382">
    <property type="entry name" value="Ribosomal_bL20"/>
    <property type="match status" value="1"/>
</dbReference>
<dbReference type="GO" id="GO:0005840">
    <property type="term" value="C:ribosome"/>
    <property type="evidence" value="ECO:0007669"/>
    <property type="project" value="UniProtKB-KW"/>
</dbReference>
<dbReference type="Gene3D" id="1.10.1900.20">
    <property type="entry name" value="Ribosomal protein L20"/>
    <property type="match status" value="1"/>
</dbReference>
<organism evidence="7 8">
    <name type="scientific">Candidatus Yanofskybacteria bacterium GW2011_GWC1_48_11</name>
    <dbReference type="NCBI Taxonomy" id="1619027"/>
    <lineage>
        <taxon>Bacteria</taxon>
        <taxon>Candidatus Yanofskyibacteriota</taxon>
    </lineage>
</organism>
<sequence>MARVKRGIVSHKRRKNALARTKGFRWGRKSKYRLAKDALRHAWTYAYRDRRAKKRAFRQDWQRQLGGALTLQNLNYSRFIAALKKQNVGLDRKVLAQLAKEHPKAFQKIIELCKA</sequence>
<dbReference type="CDD" id="cd07026">
    <property type="entry name" value="Ribosomal_L20"/>
    <property type="match status" value="1"/>
</dbReference>
<dbReference type="InterPro" id="IPR035566">
    <property type="entry name" value="Ribosomal_protein_bL20_C"/>
</dbReference>
<dbReference type="InterPro" id="IPR005813">
    <property type="entry name" value="Ribosomal_bL20"/>
</dbReference>
<evidence type="ECO:0000256" key="4">
    <source>
        <dbReference type="ARBA" id="ARBA00035172"/>
    </source>
</evidence>
<gene>
    <name evidence="5" type="primary">rplT</name>
    <name evidence="7" type="ORF">UY25_C0001G0048</name>
</gene>
<dbReference type="PANTHER" id="PTHR10986">
    <property type="entry name" value="39S RIBOSOMAL PROTEIN L20"/>
    <property type="match status" value="1"/>
</dbReference>
<reference evidence="7 8" key="1">
    <citation type="journal article" date="2015" name="Nature">
        <title>rRNA introns, odd ribosomes, and small enigmatic genomes across a large radiation of phyla.</title>
        <authorList>
            <person name="Brown C.T."/>
            <person name="Hug L.A."/>
            <person name="Thomas B.C."/>
            <person name="Sharon I."/>
            <person name="Castelle C.J."/>
            <person name="Singh A."/>
            <person name="Wilkins M.J."/>
            <person name="Williams K.H."/>
            <person name="Banfield J.F."/>
        </authorList>
    </citation>
    <scope>NUCLEOTIDE SEQUENCE [LARGE SCALE GENOMIC DNA]</scope>
</reference>
<dbReference type="GO" id="GO:0003735">
    <property type="term" value="F:structural constituent of ribosome"/>
    <property type="evidence" value="ECO:0007669"/>
    <property type="project" value="InterPro"/>
</dbReference>
<keyword evidence="3 5" id="KW-0687">Ribonucleoprotein</keyword>
<dbReference type="GO" id="GO:1990904">
    <property type="term" value="C:ribonucleoprotein complex"/>
    <property type="evidence" value="ECO:0007669"/>
    <property type="project" value="UniProtKB-KW"/>
</dbReference>
<dbReference type="Pfam" id="PF00453">
    <property type="entry name" value="Ribosomal_L20"/>
    <property type="match status" value="1"/>
</dbReference>
<name>A0A837ILW1_9BACT</name>
<dbReference type="SUPFAM" id="SSF74731">
    <property type="entry name" value="Ribosomal protein L20"/>
    <property type="match status" value="1"/>
</dbReference>
<accession>A0A837ILW1</accession>
<evidence type="ECO:0000256" key="5">
    <source>
        <dbReference type="HAMAP-Rule" id="MF_00382"/>
    </source>
</evidence>
<dbReference type="GO" id="GO:0006412">
    <property type="term" value="P:translation"/>
    <property type="evidence" value="ECO:0007669"/>
    <property type="project" value="InterPro"/>
</dbReference>
<evidence type="ECO:0000256" key="3">
    <source>
        <dbReference type="ARBA" id="ARBA00023274"/>
    </source>
</evidence>
<keyword evidence="5 6" id="KW-0699">rRNA-binding</keyword>
<comment type="similarity">
    <text evidence="1 5 6">Belongs to the bacterial ribosomal protein bL20 family.</text>
</comment>
<keyword evidence="5 6" id="KW-0694">RNA-binding</keyword>
<proteinExistence type="inferred from homology"/>
<dbReference type="Gene3D" id="6.10.160.10">
    <property type="match status" value="1"/>
</dbReference>